<proteinExistence type="predicted"/>
<evidence type="ECO:0000313" key="1">
    <source>
        <dbReference type="EMBL" id="KAI3814104.1"/>
    </source>
</evidence>
<dbReference type="EMBL" id="CM042023">
    <property type="protein sequence ID" value="KAI3814104.1"/>
    <property type="molecule type" value="Genomic_DNA"/>
</dbReference>
<protein>
    <submittedName>
        <fullName evidence="1">Uncharacterized protein</fullName>
    </submittedName>
</protein>
<accession>A0ACB9J0Q5</accession>
<evidence type="ECO:0000313" key="2">
    <source>
        <dbReference type="Proteomes" id="UP001056120"/>
    </source>
</evidence>
<keyword evidence="2" id="KW-1185">Reference proteome</keyword>
<gene>
    <name evidence="1" type="ORF">L1987_18849</name>
</gene>
<organism evidence="1 2">
    <name type="scientific">Smallanthus sonchifolius</name>
    <dbReference type="NCBI Taxonomy" id="185202"/>
    <lineage>
        <taxon>Eukaryota</taxon>
        <taxon>Viridiplantae</taxon>
        <taxon>Streptophyta</taxon>
        <taxon>Embryophyta</taxon>
        <taxon>Tracheophyta</taxon>
        <taxon>Spermatophyta</taxon>
        <taxon>Magnoliopsida</taxon>
        <taxon>eudicotyledons</taxon>
        <taxon>Gunneridae</taxon>
        <taxon>Pentapetalae</taxon>
        <taxon>asterids</taxon>
        <taxon>campanulids</taxon>
        <taxon>Asterales</taxon>
        <taxon>Asteraceae</taxon>
        <taxon>Asteroideae</taxon>
        <taxon>Heliantheae alliance</taxon>
        <taxon>Millerieae</taxon>
        <taxon>Smallanthus</taxon>
    </lineage>
</organism>
<reference evidence="2" key="1">
    <citation type="journal article" date="2022" name="Mol. Ecol. Resour.">
        <title>The genomes of chicory, endive, great burdock and yacon provide insights into Asteraceae palaeo-polyploidization history and plant inulin production.</title>
        <authorList>
            <person name="Fan W."/>
            <person name="Wang S."/>
            <person name="Wang H."/>
            <person name="Wang A."/>
            <person name="Jiang F."/>
            <person name="Liu H."/>
            <person name="Zhao H."/>
            <person name="Xu D."/>
            <person name="Zhang Y."/>
        </authorList>
    </citation>
    <scope>NUCLEOTIDE SEQUENCE [LARGE SCALE GENOMIC DNA]</scope>
    <source>
        <strain evidence="2">cv. Yunnan</strain>
    </source>
</reference>
<sequence length="138" mass="16034">MIDEDEESKEGDWQRVLSKTRRVHDKVSTGTNALHVGEEIRGVNPNFNGNERSARRLWGTFQILQPWVEGKSSLPFVMETIFHHQSDKRILYYVRHRRTVEGANICGWHDELDDNDLEIVKNVGIVLLQKEIPDSIKI</sequence>
<reference evidence="1 2" key="2">
    <citation type="journal article" date="2022" name="Mol. Ecol. Resour.">
        <title>The genomes of chicory, endive, great burdock and yacon provide insights into Asteraceae paleo-polyploidization history and plant inulin production.</title>
        <authorList>
            <person name="Fan W."/>
            <person name="Wang S."/>
            <person name="Wang H."/>
            <person name="Wang A."/>
            <person name="Jiang F."/>
            <person name="Liu H."/>
            <person name="Zhao H."/>
            <person name="Xu D."/>
            <person name="Zhang Y."/>
        </authorList>
    </citation>
    <scope>NUCLEOTIDE SEQUENCE [LARGE SCALE GENOMIC DNA]</scope>
    <source>
        <strain evidence="2">cv. Yunnan</strain>
        <tissue evidence="1">Leaves</tissue>
    </source>
</reference>
<dbReference type="Proteomes" id="UP001056120">
    <property type="component" value="Linkage Group LG06"/>
</dbReference>
<comment type="caution">
    <text evidence="1">The sequence shown here is derived from an EMBL/GenBank/DDBJ whole genome shotgun (WGS) entry which is preliminary data.</text>
</comment>
<name>A0ACB9J0Q5_9ASTR</name>